<sequence>MAEAPARSGAAVTIAADDAGVTLAPRAHVPRISALPRPELAAVLADVSWLTTELRRRSGAEVQVGTVRGPHVTLRLTVDGPGLPPSAVRDVADGLVDRPA</sequence>
<proteinExistence type="predicted"/>
<keyword evidence="2" id="KW-1185">Reference proteome</keyword>
<dbReference type="Proteomes" id="UP000437736">
    <property type="component" value="Unassembled WGS sequence"/>
</dbReference>
<organism evidence="1 2">
    <name type="scientific">Acidiferrimicrobium australe</name>
    <dbReference type="NCBI Taxonomy" id="2664430"/>
    <lineage>
        <taxon>Bacteria</taxon>
        <taxon>Bacillati</taxon>
        <taxon>Actinomycetota</taxon>
        <taxon>Acidimicrobiia</taxon>
        <taxon>Acidimicrobiales</taxon>
        <taxon>Acidimicrobiaceae</taxon>
        <taxon>Acidiferrimicrobium</taxon>
    </lineage>
</organism>
<comment type="caution">
    <text evidence="1">The sequence shown here is derived from an EMBL/GenBank/DDBJ whole genome shotgun (WGS) entry which is preliminary data.</text>
</comment>
<accession>A0ABW9QZV3</accession>
<name>A0ABW9QZV3_9ACTN</name>
<gene>
    <name evidence="1" type="ORF">GHK86_19285</name>
</gene>
<evidence type="ECO:0000313" key="2">
    <source>
        <dbReference type="Proteomes" id="UP000437736"/>
    </source>
</evidence>
<dbReference type="EMBL" id="WJHE01001259">
    <property type="protein sequence ID" value="MST34856.1"/>
    <property type="molecule type" value="Genomic_DNA"/>
</dbReference>
<reference evidence="1 2" key="1">
    <citation type="submission" date="2019-11" db="EMBL/GenBank/DDBJ databases">
        <title>Acidiferrimicrobium australis gen. nov., sp. nov., an acidophilic and obligately heterotrophic, member of the Actinobacteria that catalyses dissimilatory oxido- reduction of iron isolated from metal-rich acidic water in Chile.</title>
        <authorList>
            <person name="Gonzalez D."/>
            <person name="Huber K."/>
            <person name="Hedrich S."/>
            <person name="Rojas-Villalobos C."/>
            <person name="Quatrini R."/>
            <person name="Dinamarca M.A."/>
            <person name="Schwarz A."/>
            <person name="Canales C."/>
            <person name="Nancucheo I."/>
        </authorList>
    </citation>
    <scope>NUCLEOTIDE SEQUENCE [LARGE SCALE GENOMIC DNA]</scope>
    <source>
        <strain evidence="1 2">USS-CCA1</strain>
    </source>
</reference>
<protein>
    <submittedName>
        <fullName evidence="1">Uncharacterized protein</fullName>
    </submittedName>
</protein>
<evidence type="ECO:0000313" key="1">
    <source>
        <dbReference type="EMBL" id="MST34856.1"/>
    </source>
</evidence>